<dbReference type="Gene3D" id="3.40.50.1000">
    <property type="entry name" value="HAD superfamily/HAD-like"/>
    <property type="match status" value="1"/>
</dbReference>
<gene>
    <name evidence="1" type="ORF">ATY89_07550</name>
    <name evidence="2" type="ORF">ATZ20_10570</name>
</gene>
<dbReference type="OrthoDB" id="37188at2157"/>
<evidence type="ECO:0000313" key="4">
    <source>
        <dbReference type="Proteomes" id="UP000065473"/>
    </source>
</evidence>
<dbReference type="OMA" id="RIYVITN"/>
<reference evidence="3 4" key="1">
    <citation type="submission" date="2015-12" db="EMBL/GenBank/DDBJ databases">
        <title>A stable core within a dynamic pangenome in Sulfolobus acidocaldarius.</title>
        <authorList>
            <person name="Anderson R."/>
            <person name="Kouris A."/>
            <person name="Seward C."/>
            <person name="Campbell K."/>
            <person name="Whitaker R."/>
        </authorList>
    </citation>
    <scope>NUCLEOTIDE SEQUENCE [LARGE SCALE GENOMIC DNA]</scope>
    <source>
        <strain evidence="1 4">GG12-C01-09</strain>
        <strain evidence="2 3">NG05B_CO5_07</strain>
    </source>
</reference>
<dbReference type="EMBL" id="CP013695">
    <property type="protein sequence ID" value="ALU32545.1"/>
    <property type="molecule type" value="Genomic_DNA"/>
</dbReference>
<proteinExistence type="predicted"/>
<dbReference type="InterPro" id="IPR023214">
    <property type="entry name" value="HAD_sf"/>
</dbReference>
<organism evidence="2 3">
    <name type="scientific">Sulfolobus acidocaldarius</name>
    <dbReference type="NCBI Taxonomy" id="2285"/>
    <lineage>
        <taxon>Archaea</taxon>
        <taxon>Thermoproteota</taxon>
        <taxon>Thermoprotei</taxon>
        <taxon>Sulfolobales</taxon>
        <taxon>Sulfolobaceae</taxon>
        <taxon>Sulfolobus</taxon>
    </lineage>
</organism>
<evidence type="ECO:0000313" key="2">
    <source>
        <dbReference type="EMBL" id="ALU32545.1"/>
    </source>
</evidence>
<name>A0A0U2YAE7_9CREN</name>
<evidence type="ECO:0000313" key="3">
    <source>
        <dbReference type="Proteomes" id="UP000060043"/>
    </source>
</evidence>
<dbReference type="PaxDb" id="1435377-SUSAZ_09595"/>
<evidence type="ECO:0000313" key="1">
    <source>
        <dbReference type="EMBL" id="ALU29806.1"/>
    </source>
</evidence>
<dbReference type="RefSeq" id="WP_011278903.1">
    <property type="nucleotide sequence ID" value="NZ_BHWZ01000006.1"/>
</dbReference>
<dbReference type="STRING" id="1435377.SUSAZ_09595"/>
<accession>A0A0U2YAE7</accession>
<dbReference type="InterPro" id="IPR036412">
    <property type="entry name" value="HAD-like_sf"/>
</dbReference>
<dbReference type="Proteomes" id="UP000060043">
    <property type="component" value="Chromosome"/>
</dbReference>
<dbReference type="Proteomes" id="UP000065473">
    <property type="component" value="Chromosome"/>
</dbReference>
<sequence length="180" mass="20507">MNFVITLLNTLIRAPNLKEILKQIEGSDYFKVEINPTNITVNSDAYLLEELSYRGRIFIATNVPSKLAYEILNRFNLDSFITRVVSAEDVGMFTTNPKFFEYLYRMTGIQRGTGYFITSNTLSINNAKSHQFKVVMIDREGINSVNLVDVIKVKDLKKIVELTGKSYVDTKIGDSSLRCK</sequence>
<dbReference type="SUPFAM" id="SSF56784">
    <property type="entry name" value="HAD-like"/>
    <property type="match status" value="1"/>
</dbReference>
<dbReference type="AlphaFoldDB" id="A0A0U2YAE7"/>
<protein>
    <submittedName>
        <fullName evidence="2">Uncharacterized protein</fullName>
    </submittedName>
</protein>
<dbReference type="GeneID" id="14552623"/>
<dbReference type="EMBL" id="CP013694">
    <property type="protein sequence ID" value="ALU29806.1"/>
    <property type="molecule type" value="Genomic_DNA"/>
</dbReference>